<protein>
    <submittedName>
        <fullName evidence="1">Uncharacterized protein</fullName>
    </submittedName>
</protein>
<dbReference type="AlphaFoldDB" id="A0A0F9H8F6"/>
<dbReference type="EMBL" id="LAZR01023599">
    <property type="protein sequence ID" value="KKL77960.1"/>
    <property type="molecule type" value="Genomic_DNA"/>
</dbReference>
<comment type="caution">
    <text evidence="1">The sequence shown here is derived from an EMBL/GenBank/DDBJ whole genome shotgun (WGS) entry which is preliminary data.</text>
</comment>
<evidence type="ECO:0000313" key="1">
    <source>
        <dbReference type="EMBL" id="KKL77960.1"/>
    </source>
</evidence>
<proteinExistence type="predicted"/>
<gene>
    <name evidence="1" type="ORF">LCGC14_2029640</name>
</gene>
<organism evidence="1">
    <name type="scientific">marine sediment metagenome</name>
    <dbReference type="NCBI Taxonomy" id="412755"/>
    <lineage>
        <taxon>unclassified sequences</taxon>
        <taxon>metagenomes</taxon>
        <taxon>ecological metagenomes</taxon>
    </lineage>
</organism>
<name>A0A0F9H8F6_9ZZZZ</name>
<reference evidence="1" key="1">
    <citation type="journal article" date="2015" name="Nature">
        <title>Complex archaea that bridge the gap between prokaryotes and eukaryotes.</title>
        <authorList>
            <person name="Spang A."/>
            <person name="Saw J.H."/>
            <person name="Jorgensen S.L."/>
            <person name="Zaremba-Niedzwiedzka K."/>
            <person name="Martijn J."/>
            <person name="Lind A.E."/>
            <person name="van Eijk R."/>
            <person name="Schleper C."/>
            <person name="Guy L."/>
            <person name="Ettema T.J."/>
        </authorList>
    </citation>
    <scope>NUCLEOTIDE SEQUENCE</scope>
</reference>
<accession>A0A0F9H8F6</accession>
<sequence length="54" mass="6014">MLPECDNKYNSLDCKSSEPLVKGHVKYLGALGCEVHEEGLFQGWIPERFADATS</sequence>